<accession>A4BR65</accession>
<reference evidence="2 3" key="1">
    <citation type="submission" date="2006-02" db="EMBL/GenBank/DDBJ databases">
        <authorList>
            <person name="Waterbury J."/>
            <person name="Ferriera S."/>
            <person name="Johnson J."/>
            <person name="Kravitz S."/>
            <person name="Halpern A."/>
            <person name="Remington K."/>
            <person name="Beeson K."/>
            <person name="Tran B."/>
            <person name="Rogers Y.-H."/>
            <person name="Friedman R."/>
            <person name="Venter J.C."/>
        </authorList>
    </citation>
    <scope>NUCLEOTIDE SEQUENCE [LARGE SCALE GENOMIC DNA]</scope>
    <source>
        <strain evidence="2 3">Nb-231</strain>
    </source>
</reference>
<dbReference type="EMBL" id="AAOF01000006">
    <property type="protein sequence ID" value="EAR21687.1"/>
    <property type="molecule type" value="Genomic_DNA"/>
</dbReference>
<comment type="caution">
    <text evidence="2">The sequence shown here is derived from an EMBL/GenBank/DDBJ whole genome shotgun (WGS) entry which is preliminary data.</text>
</comment>
<organism evidence="2 3">
    <name type="scientific">Nitrococcus mobilis Nb-231</name>
    <dbReference type="NCBI Taxonomy" id="314278"/>
    <lineage>
        <taxon>Bacteria</taxon>
        <taxon>Pseudomonadati</taxon>
        <taxon>Pseudomonadota</taxon>
        <taxon>Gammaproteobacteria</taxon>
        <taxon>Chromatiales</taxon>
        <taxon>Ectothiorhodospiraceae</taxon>
        <taxon>Nitrococcus</taxon>
    </lineage>
</organism>
<keyword evidence="1" id="KW-0472">Membrane</keyword>
<gene>
    <name evidence="2" type="ORF">NB231_03120</name>
</gene>
<dbReference type="AlphaFoldDB" id="A4BR65"/>
<evidence type="ECO:0000313" key="2">
    <source>
        <dbReference type="EMBL" id="EAR21687.1"/>
    </source>
</evidence>
<keyword evidence="3" id="KW-1185">Reference proteome</keyword>
<sequence>MKLVNNGMKVQYRSGGSGAVRTMPYVQYLNYCNQIMLSCCALLALELALAF</sequence>
<protein>
    <submittedName>
        <fullName evidence="2">Uncharacterized protein</fullName>
    </submittedName>
</protein>
<dbReference type="Proteomes" id="UP000003374">
    <property type="component" value="Unassembled WGS sequence"/>
</dbReference>
<name>A4BR65_9GAMM</name>
<evidence type="ECO:0000256" key="1">
    <source>
        <dbReference type="SAM" id="Phobius"/>
    </source>
</evidence>
<proteinExistence type="predicted"/>
<feature type="transmembrane region" description="Helical" evidence="1">
    <location>
        <begin position="28"/>
        <end position="49"/>
    </location>
</feature>
<keyword evidence="1" id="KW-1133">Transmembrane helix</keyword>
<keyword evidence="1" id="KW-0812">Transmembrane</keyword>
<evidence type="ECO:0000313" key="3">
    <source>
        <dbReference type="Proteomes" id="UP000003374"/>
    </source>
</evidence>
<dbReference type="HOGENOM" id="CLU_3101396_0_0_6"/>